<reference evidence="2" key="1">
    <citation type="submission" date="2016-10" db="EMBL/GenBank/DDBJ databases">
        <authorList>
            <person name="Varghese N."/>
            <person name="Submissions S."/>
        </authorList>
    </citation>
    <scope>NUCLEOTIDE SEQUENCE [LARGE SCALE GENOMIC DNA]</scope>
    <source>
        <strain evidence="2">DSM 45079</strain>
    </source>
</reference>
<dbReference type="RefSeq" id="WP_046771621.1">
    <property type="nucleotide sequence ID" value="NZ_LBMC01000045.1"/>
</dbReference>
<proteinExistence type="predicted"/>
<organism evidence="1 2">
    <name type="scientific">Jiangella alkaliphila</name>
    <dbReference type="NCBI Taxonomy" id="419479"/>
    <lineage>
        <taxon>Bacteria</taxon>
        <taxon>Bacillati</taxon>
        <taxon>Actinomycetota</taxon>
        <taxon>Actinomycetes</taxon>
        <taxon>Jiangellales</taxon>
        <taxon>Jiangellaceae</taxon>
        <taxon>Jiangella</taxon>
    </lineage>
</organism>
<dbReference type="SUPFAM" id="SSF54427">
    <property type="entry name" value="NTF2-like"/>
    <property type="match status" value="1"/>
</dbReference>
<name>A0A1H2IYD3_9ACTN</name>
<protein>
    <recommendedName>
        <fullName evidence="3">SnoaL-like domain-containing protein</fullName>
    </recommendedName>
</protein>
<dbReference type="AlphaFoldDB" id="A0A1H2IYD3"/>
<accession>A0A1H2IYD3</accession>
<keyword evidence="2" id="KW-1185">Reference proteome</keyword>
<evidence type="ECO:0000313" key="1">
    <source>
        <dbReference type="EMBL" id="SDU48828.1"/>
    </source>
</evidence>
<dbReference type="OrthoDB" id="4762924at2"/>
<gene>
    <name evidence="1" type="ORF">SAMN04488563_2105</name>
</gene>
<evidence type="ECO:0008006" key="3">
    <source>
        <dbReference type="Google" id="ProtNLM"/>
    </source>
</evidence>
<dbReference type="STRING" id="419479.SAMN04488563_2105"/>
<dbReference type="InterPro" id="IPR032710">
    <property type="entry name" value="NTF2-like_dom_sf"/>
</dbReference>
<dbReference type="Proteomes" id="UP000182977">
    <property type="component" value="Chromosome I"/>
</dbReference>
<sequence length="106" mass="11615">MIPAAELTDPTVRSLVTAIDDGDRAAFLAVLTPDAVLTDDGSQRDLEDWIDREIFTVNGHMDVESQSADGRSLVAGFRNDTWGQMRTTWSFTVVDGKISRLETGQA</sequence>
<dbReference type="EMBL" id="LT629791">
    <property type="protein sequence ID" value="SDU48828.1"/>
    <property type="molecule type" value="Genomic_DNA"/>
</dbReference>
<dbReference type="Gene3D" id="3.10.450.50">
    <property type="match status" value="1"/>
</dbReference>
<evidence type="ECO:0000313" key="2">
    <source>
        <dbReference type="Proteomes" id="UP000182977"/>
    </source>
</evidence>